<protein>
    <recommendedName>
        <fullName evidence="2">histidine kinase</fullName>
        <ecNumber evidence="2">2.7.13.3</ecNumber>
    </recommendedName>
</protein>
<evidence type="ECO:0000259" key="7">
    <source>
        <dbReference type="PROSITE" id="PS50109"/>
    </source>
</evidence>
<evidence type="ECO:0000313" key="9">
    <source>
        <dbReference type="Proteomes" id="UP000625316"/>
    </source>
</evidence>
<keyword evidence="3" id="KW-0597">Phosphoprotein</keyword>
<dbReference type="CDD" id="cd00082">
    <property type="entry name" value="HisKA"/>
    <property type="match status" value="1"/>
</dbReference>
<keyword evidence="6" id="KW-0175">Coiled coil</keyword>
<dbReference type="Gene3D" id="1.10.287.130">
    <property type="match status" value="1"/>
</dbReference>
<evidence type="ECO:0000256" key="4">
    <source>
        <dbReference type="ARBA" id="ARBA00022777"/>
    </source>
</evidence>
<comment type="catalytic activity">
    <reaction evidence="1">
        <text>ATP + protein L-histidine = ADP + protein N-phospho-L-histidine.</text>
        <dbReference type="EC" id="2.7.13.3"/>
    </reaction>
</comment>
<evidence type="ECO:0000256" key="6">
    <source>
        <dbReference type="SAM" id="Coils"/>
    </source>
</evidence>
<evidence type="ECO:0000256" key="2">
    <source>
        <dbReference type="ARBA" id="ARBA00012438"/>
    </source>
</evidence>
<feature type="coiled-coil region" evidence="6">
    <location>
        <begin position="11"/>
        <end position="80"/>
    </location>
</feature>
<sequence>MTQPPDDADRVQALEKENRRLQKQLTRANRNLDRFHRSREHAEALLGNIIAELKTSQTTLELRSQELEQALSELQTMQSRLIMSEKMSALGELVAGVAHEINNPVSFIYGNVNHARGYMADLLTILKTYRTAYPQPVAAIQDCLEDIDLEFVSDDFPKVMDSMQTGAERIKEIVLSLKTFSHMDQTECKVIDLHTGLDSTLVILASRLKGNPPRPTIMVNQQYGSLPPIHCYAGQINQVFMNILSNAIDALEASATPAPMITIVTAYEDEQAVITIRDNGPGMPAAVQEKVFNPFFTTKEVGQGTGMGMSISYQIIVDKHQGQLTCESGPDQGTEFTIRLPYQASSTNVRPREA</sequence>
<keyword evidence="5" id="KW-0902">Two-component regulatory system</keyword>
<comment type="caution">
    <text evidence="8">The sequence shown here is derived from an EMBL/GenBank/DDBJ whole genome shotgun (WGS) entry which is preliminary data.</text>
</comment>
<keyword evidence="4" id="KW-0418">Kinase</keyword>
<dbReference type="PROSITE" id="PS50109">
    <property type="entry name" value="HIS_KIN"/>
    <property type="match status" value="1"/>
</dbReference>
<dbReference type="GO" id="GO:0000155">
    <property type="term" value="F:phosphorelay sensor kinase activity"/>
    <property type="evidence" value="ECO:0007669"/>
    <property type="project" value="InterPro"/>
</dbReference>
<reference evidence="8" key="1">
    <citation type="submission" date="2020-10" db="EMBL/GenBank/DDBJ databases">
        <authorList>
            <person name="Castelo-Branco R."/>
            <person name="Eusebio N."/>
            <person name="Adriana R."/>
            <person name="Vieira A."/>
            <person name="Brugerolle De Fraissinette N."/>
            <person name="Rezende De Castro R."/>
            <person name="Schneider M.P."/>
            <person name="Vasconcelos V."/>
            <person name="Leao P.N."/>
        </authorList>
    </citation>
    <scope>NUCLEOTIDE SEQUENCE</scope>
    <source>
        <strain evidence="8">LEGE 11480</strain>
    </source>
</reference>
<dbReference type="Proteomes" id="UP000625316">
    <property type="component" value="Unassembled WGS sequence"/>
</dbReference>
<dbReference type="Gene3D" id="3.30.565.10">
    <property type="entry name" value="Histidine kinase-like ATPase, C-terminal domain"/>
    <property type="match status" value="1"/>
</dbReference>
<evidence type="ECO:0000313" key="8">
    <source>
        <dbReference type="EMBL" id="MBE9032251.1"/>
    </source>
</evidence>
<feature type="domain" description="Histidine kinase" evidence="7">
    <location>
        <begin position="96"/>
        <end position="344"/>
    </location>
</feature>
<evidence type="ECO:0000256" key="5">
    <source>
        <dbReference type="ARBA" id="ARBA00023012"/>
    </source>
</evidence>
<dbReference type="RefSeq" id="WP_264327070.1">
    <property type="nucleotide sequence ID" value="NZ_JADEXQ010000095.1"/>
</dbReference>
<proteinExistence type="predicted"/>
<dbReference type="SUPFAM" id="SSF47384">
    <property type="entry name" value="Homodimeric domain of signal transducing histidine kinase"/>
    <property type="match status" value="1"/>
</dbReference>
<dbReference type="PANTHER" id="PTHR43065:SF50">
    <property type="entry name" value="HISTIDINE KINASE"/>
    <property type="match status" value="1"/>
</dbReference>
<dbReference type="InterPro" id="IPR005467">
    <property type="entry name" value="His_kinase_dom"/>
</dbReference>
<keyword evidence="9" id="KW-1185">Reference proteome</keyword>
<dbReference type="Pfam" id="PF02518">
    <property type="entry name" value="HATPase_c"/>
    <property type="match status" value="1"/>
</dbReference>
<organism evidence="8 9">
    <name type="scientific">Romeriopsis navalis LEGE 11480</name>
    <dbReference type="NCBI Taxonomy" id="2777977"/>
    <lineage>
        <taxon>Bacteria</taxon>
        <taxon>Bacillati</taxon>
        <taxon>Cyanobacteriota</taxon>
        <taxon>Cyanophyceae</taxon>
        <taxon>Leptolyngbyales</taxon>
        <taxon>Leptolyngbyaceae</taxon>
        <taxon>Romeriopsis</taxon>
        <taxon>Romeriopsis navalis</taxon>
    </lineage>
</organism>
<dbReference type="PANTHER" id="PTHR43065">
    <property type="entry name" value="SENSOR HISTIDINE KINASE"/>
    <property type="match status" value="1"/>
</dbReference>
<dbReference type="InterPro" id="IPR003661">
    <property type="entry name" value="HisK_dim/P_dom"/>
</dbReference>
<dbReference type="EC" id="2.7.13.3" evidence="2"/>
<keyword evidence="4" id="KW-0808">Transferase</keyword>
<dbReference type="InterPro" id="IPR003594">
    <property type="entry name" value="HATPase_dom"/>
</dbReference>
<dbReference type="InterPro" id="IPR036890">
    <property type="entry name" value="HATPase_C_sf"/>
</dbReference>
<dbReference type="AlphaFoldDB" id="A0A928Z465"/>
<dbReference type="InterPro" id="IPR004358">
    <property type="entry name" value="Sig_transdc_His_kin-like_C"/>
</dbReference>
<dbReference type="SUPFAM" id="SSF55874">
    <property type="entry name" value="ATPase domain of HSP90 chaperone/DNA topoisomerase II/histidine kinase"/>
    <property type="match status" value="1"/>
</dbReference>
<dbReference type="InterPro" id="IPR036097">
    <property type="entry name" value="HisK_dim/P_sf"/>
</dbReference>
<gene>
    <name evidence="8" type="ORF">IQ266_21150</name>
</gene>
<dbReference type="EMBL" id="JADEXQ010000095">
    <property type="protein sequence ID" value="MBE9032251.1"/>
    <property type="molecule type" value="Genomic_DNA"/>
</dbReference>
<dbReference type="PRINTS" id="PR00344">
    <property type="entry name" value="BCTRLSENSOR"/>
</dbReference>
<evidence type="ECO:0000256" key="1">
    <source>
        <dbReference type="ARBA" id="ARBA00000085"/>
    </source>
</evidence>
<dbReference type="SMART" id="SM00387">
    <property type="entry name" value="HATPase_c"/>
    <property type="match status" value="1"/>
</dbReference>
<accession>A0A928Z465</accession>
<name>A0A928Z465_9CYAN</name>
<evidence type="ECO:0000256" key="3">
    <source>
        <dbReference type="ARBA" id="ARBA00022553"/>
    </source>
</evidence>